<evidence type="ECO:0000313" key="2">
    <source>
        <dbReference type="EMBL" id="CAA0174389.1"/>
    </source>
</evidence>
<dbReference type="GO" id="GO:0006508">
    <property type="term" value="P:proteolysis"/>
    <property type="evidence" value="ECO:0007669"/>
    <property type="project" value="InterPro"/>
</dbReference>
<dbReference type="InterPro" id="IPR014721">
    <property type="entry name" value="Ribsml_uS5_D2-typ_fold_subgr"/>
</dbReference>
<proteinExistence type="predicted"/>
<dbReference type="InterPro" id="IPR008269">
    <property type="entry name" value="Lon_proteolytic"/>
</dbReference>
<name>A0A5S9T1R2_ARATH</name>
<evidence type="ECO:0000259" key="1">
    <source>
        <dbReference type="Pfam" id="PF05362"/>
    </source>
</evidence>
<reference evidence="2 3" key="1">
    <citation type="submission" date="2019-12" db="EMBL/GenBank/DDBJ databases">
        <authorList>
            <person name="Jiao W.-B."/>
            <person name="Schneeberger K."/>
        </authorList>
    </citation>
    <scope>NUCLEOTIDE SEQUENCE [LARGE SCALE GENOMIC DNA]</scope>
    <source>
        <strain evidence="3">cv. C24</strain>
    </source>
</reference>
<organism evidence="2 3">
    <name type="scientific">Arabidopsis thaliana</name>
    <name type="common">Mouse-ear cress</name>
    <dbReference type="NCBI Taxonomy" id="3702"/>
    <lineage>
        <taxon>Eukaryota</taxon>
        <taxon>Viridiplantae</taxon>
        <taxon>Streptophyta</taxon>
        <taxon>Embryophyta</taxon>
        <taxon>Tracheophyta</taxon>
        <taxon>Spermatophyta</taxon>
        <taxon>Magnoliopsida</taxon>
        <taxon>eudicotyledons</taxon>
        <taxon>Gunneridae</taxon>
        <taxon>Pentapetalae</taxon>
        <taxon>rosids</taxon>
        <taxon>malvids</taxon>
        <taxon>Brassicales</taxon>
        <taxon>Brassicaceae</taxon>
        <taxon>Camelineae</taxon>
        <taxon>Arabidopsis</taxon>
    </lineage>
</organism>
<feature type="domain" description="Lon proteolytic" evidence="1">
    <location>
        <begin position="2"/>
        <end position="53"/>
    </location>
</feature>
<dbReference type="AlphaFoldDB" id="A0A5S9T1R2"/>
<evidence type="ECO:0000313" key="3">
    <source>
        <dbReference type="Proteomes" id="UP000434276"/>
    </source>
</evidence>
<protein>
    <recommendedName>
        <fullName evidence="1">Lon proteolytic domain-containing protein</fullName>
    </recommendedName>
</protein>
<dbReference type="Gene3D" id="3.30.230.10">
    <property type="match status" value="1"/>
</dbReference>
<dbReference type="ExpressionAtlas" id="A0A5S9T1R2">
    <property type="expression patterns" value="baseline and differential"/>
</dbReference>
<dbReference type="InterPro" id="IPR020568">
    <property type="entry name" value="Ribosomal_Su5_D2-typ_SF"/>
</dbReference>
<dbReference type="OrthoDB" id="2411602at2759"/>
<dbReference type="GO" id="GO:0004176">
    <property type="term" value="F:ATP-dependent peptidase activity"/>
    <property type="evidence" value="ECO:0007669"/>
    <property type="project" value="InterPro"/>
</dbReference>
<dbReference type="Proteomes" id="UP000434276">
    <property type="component" value="Unassembled WGS sequence"/>
</dbReference>
<dbReference type="GO" id="GO:0004252">
    <property type="term" value="F:serine-type endopeptidase activity"/>
    <property type="evidence" value="ECO:0007669"/>
    <property type="project" value="InterPro"/>
</dbReference>
<accession>A0A5S9T1R2</accession>
<dbReference type="EMBL" id="CACSHJ010000087">
    <property type="protein sequence ID" value="CAA0174389.1"/>
    <property type="molecule type" value="Genomic_DNA"/>
</dbReference>
<dbReference type="Pfam" id="PF05362">
    <property type="entry name" value="Lon_C"/>
    <property type="match status" value="1"/>
</dbReference>
<gene>
    <name evidence="2" type="ORF">C24_LOCUS695</name>
</gene>
<dbReference type="SUPFAM" id="SSF54211">
    <property type="entry name" value="Ribosomal protein S5 domain 2-like"/>
    <property type="match status" value="1"/>
</dbReference>
<sequence length="133" mass="15381">MKKPVRKDLAMTGRLTLTGKILGSLVKTIIFPEANRRDVDELPNNGKEGIHVFTLWMNMSRYSSYHSKQDMNIYRLITPTSDVGSIVRMLEGEGLAERWDEWQNLEVTRQEEFQRKFNCLVTLIEEEATSTVS</sequence>